<dbReference type="EMBL" id="JAUEPU010000075">
    <property type="protein sequence ID" value="KAK0481057.1"/>
    <property type="molecule type" value="Genomic_DNA"/>
</dbReference>
<evidence type="ECO:0000313" key="1">
    <source>
        <dbReference type="EMBL" id="KAK0481057.1"/>
    </source>
</evidence>
<evidence type="ECO:0000313" key="2">
    <source>
        <dbReference type="Proteomes" id="UP001175228"/>
    </source>
</evidence>
<reference evidence="1" key="1">
    <citation type="submission" date="2023-06" db="EMBL/GenBank/DDBJ databases">
        <authorList>
            <consortium name="Lawrence Berkeley National Laboratory"/>
            <person name="Ahrendt S."/>
            <person name="Sahu N."/>
            <person name="Indic B."/>
            <person name="Wong-Bajracharya J."/>
            <person name="Merenyi Z."/>
            <person name="Ke H.-M."/>
            <person name="Monk M."/>
            <person name="Kocsube S."/>
            <person name="Drula E."/>
            <person name="Lipzen A."/>
            <person name="Balint B."/>
            <person name="Henrissat B."/>
            <person name="Andreopoulos B."/>
            <person name="Martin F.M."/>
            <person name="Harder C.B."/>
            <person name="Rigling D."/>
            <person name="Ford K.L."/>
            <person name="Foster G.D."/>
            <person name="Pangilinan J."/>
            <person name="Papanicolaou A."/>
            <person name="Barry K."/>
            <person name="LaButti K."/>
            <person name="Viragh M."/>
            <person name="Koriabine M."/>
            <person name="Yan M."/>
            <person name="Riley R."/>
            <person name="Champramary S."/>
            <person name="Plett K.L."/>
            <person name="Tsai I.J."/>
            <person name="Slot J."/>
            <person name="Sipos G."/>
            <person name="Plett J."/>
            <person name="Nagy L.G."/>
            <person name="Grigoriev I.V."/>
        </authorList>
    </citation>
    <scope>NUCLEOTIDE SEQUENCE</scope>
    <source>
        <strain evidence="1">HWK02</strain>
    </source>
</reference>
<dbReference type="AlphaFoldDB" id="A0AA39PBB7"/>
<keyword evidence="2" id="KW-1185">Reference proteome</keyword>
<organism evidence="1 2">
    <name type="scientific">Armillaria luteobubalina</name>
    <dbReference type="NCBI Taxonomy" id="153913"/>
    <lineage>
        <taxon>Eukaryota</taxon>
        <taxon>Fungi</taxon>
        <taxon>Dikarya</taxon>
        <taxon>Basidiomycota</taxon>
        <taxon>Agaricomycotina</taxon>
        <taxon>Agaricomycetes</taxon>
        <taxon>Agaricomycetidae</taxon>
        <taxon>Agaricales</taxon>
        <taxon>Marasmiineae</taxon>
        <taxon>Physalacriaceae</taxon>
        <taxon>Armillaria</taxon>
    </lineage>
</organism>
<dbReference type="InterPro" id="IPR041078">
    <property type="entry name" value="Plavaka"/>
</dbReference>
<gene>
    <name evidence="1" type="ORF">EDD18DRAFT_1312245</name>
</gene>
<name>A0AA39PBB7_9AGAR</name>
<comment type="caution">
    <text evidence="1">The sequence shown here is derived from an EMBL/GenBank/DDBJ whole genome shotgun (WGS) entry which is preliminary data.</text>
</comment>
<dbReference type="Pfam" id="PF18759">
    <property type="entry name" value="Plavaka"/>
    <property type="match status" value="2"/>
</dbReference>
<proteinExistence type="predicted"/>
<accession>A0AA39PBB7</accession>
<sequence length="628" mass="72196">MGKSCFAQHMKYAPEQVKMSTANWWWVTQKLLPKGATIAAVILVTNKTQLSQFSGDKQAWPHATVLIGYLPISKLECFNKKTRSMQSYQLFHMCMCSLLDPLVEAGKNDGKTRMVYPLLVAYVMDYPEQCLVGCCMENCCSKCLSKSDLLGNPVHSILQDPEKTIRILKQTADGHKPQAFTDQGLHPVNPFWRKLPHCNIFNYFTPDILHQLHKGMFKDHVVSWVTEAVHADKPKEELDCRFRAMTHHPSLCHFQKGILLVLQWTGNEYKNMEKVFLSVLDGSVQDEVIECVQSVLDFIYYVHFKEHTDESLSKLDKAWHTFHKKKAIFIDLDIWQHFNIPKIAYNASNKRDYVKQMAIWLRRREAVDSFDSWKLMRQRDDEDEDNTEAVLANNPMISASTALDNDESPGSDAVRAADTLQYGESVYSIPKFPSFKNIDLDTLDKKYGSTEFVYALESFLCHHGMYRPYFWDAWPVKYELVTIDPIRASPTVPAHGRNKEIPAQFNTVLAWKKLPEVGTDLDLLGNKGLHVGQVHVIFNLPEQLGMFPHPLAYIEWFTLLHKLDDHVGMFKVQCSTHSGQWLRASIIPVTYISWSCQLSPYFGHSMDRTWSSNNVLGLCQSFHVNSYL</sequence>
<protein>
    <submittedName>
        <fullName evidence="1">Uncharacterized protein</fullName>
    </submittedName>
</protein>
<dbReference type="Proteomes" id="UP001175228">
    <property type="component" value="Unassembled WGS sequence"/>
</dbReference>